<dbReference type="SUPFAM" id="SSF53448">
    <property type="entry name" value="Nucleotide-diphospho-sugar transferases"/>
    <property type="match status" value="1"/>
</dbReference>
<dbReference type="Proteomes" id="UP000316242">
    <property type="component" value="Unassembled WGS sequence"/>
</dbReference>
<sequence>MAPQRATGVLLAAGAGTRLGLGPKALLIHQGRPLVETIAASLFEGGCHDVVIVLGAGASMVMDKAKLDPYRIVVNDNWASGMGSSYLVGAAAASPRNDLMLALVDQPGLNARIVSRLLMTHRPGRITSAAYAHPDQQGTLRRGHPLIIDAKLRDAVSSTVSGDAGARAFLRDNPRLVDQIDCSDQSTGEDIDTVEQMRRLL</sequence>
<keyword evidence="3" id="KW-1185">Reference proteome</keyword>
<dbReference type="RefSeq" id="WP_141359219.1">
    <property type="nucleotide sequence ID" value="NZ_BAAAWM010000001.1"/>
</dbReference>
<name>A0ABQ0RQA1_GLUNI</name>
<proteinExistence type="predicted"/>
<evidence type="ECO:0000259" key="1">
    <source>
        <dbReference type="Pfam" id="PF12804"/>
    </source>
</evidence>
<dbReference type="PANTHER" id="PTHR43777:SF1">
    <property type="entry name" value="MOLYBDENUM COFACTOR CYTIDYLYLTRANSFERASE"/>
    <property type="match status" value="1"/>
</dbReference>
<protein>
    <submittedName>
        <fullName evidence="2">4-diphosphocytidyl-2C-methyl-D-erythritol synthase</fullName>
    </submittedName>
</protein>
<dbReference type="EMBL" id="BJNE01000026">
    <property type="protein sequence ID" value="GEC14003.1"/>
    <property type="molecule type" value="Genomic_DNA"/>
</dbReference>
<evidence type="ECO:0000313" key="2">
    <source>
        <dbReference type="EMBL" id="GEC14003.1"/>
    </source>
</evidence>
<dbReference type="InterPro" id="IPR054799">
    <property type="entry name" value="NboR"/>
</dbReference>
<dbReference type="PANTHER" id="PTHR43777">
    <property type="entry name" value="MOLYBDENUM COFACTOR CYTIDYLYLTRANSFERASE"/>
    <property type="match status" value="1"/>
</dbReference>
<accession>A0ABQ0RQA1</accession>
<reference evidence="2 3" key="1">
    <citation type="submission" date="2019-06" db="EMBL/GenBank/DDBJ databases">
        <title>Whole genome shotgun sequence of Glutamicibacter nicotianae NBRC 14234.</title>
        <authorList>
            <person name="Hosoyama A."/>
            <person name="Uohara A."/>
            <person name="Ohji S."/>
            <person name="Ichikawa N."/>
        </authorList>
    </citation>
    <scope>NUCLEOTIDE SEQUENCE [LARGE SCALE GENOMIC DNA]</scope>
    <source>
        <strain evidence="2 3">NBRC 14234</strain>
    </source>
</reference>
<dbReference type="InterPro" id="IPR025877">
    <property type="entry name" value="MobA-like_NTP_Trfase"/>
</dbReference>
<evidence type="ECO:0000313" key="3">
    <source>
        <dbReference type="Proteomes" id="UP000316242"/>
    </source>
</evidence>
<dbReference type="Pfam" id="PF12804">
    <property type="entry name" value="NTP_transf_3"/>
    <property type="match status" value="1"/>
</dbReference>
<dbReference type="NCBIfam" id="NF045782">
    <property type="entry name" value="NicBOxredNboR"/>
    <property type="match status" value="1"/>
</dbReference>
<comment type="caution">
    <text evidence="2">The sequence shown here is derived from an EMBL/GenBank/DDBJ whole genome shotgun (WGS) entry which is preliminary data.</text>
</comment>
<dbReference type="CDD" id="cd04182">
    <property type="entry name" value="GT_2_like_f"/>
    <property type="match status" value="1"/>
</dbReference>
<dbReference type="Gene3D" id="3.90.550.10">
    <property type="entry name" value="Spore Coat Polysaccharide Biosynthesis Protein SpsA, Chain A"/>
    <property type="match status" value="1"/>
</dbReference>
<gene>
    <name evidence="2" type="ORF">ANI01nite_32060</name>
</gene>
<feature type="domain" description="MobA-like NTP transferase" evidence="1">
    <location>
        <begin position="8"/>
        <end position="173"/>
    </location>
</feature>
<dbReference type="InterPro" id="IPR029044">
    <property type="entry name" value="Nucleotide-diphossugar_trans"/>
</dbReference>
<organism evidence="2 3">
    <name type="scientific">Glutamicibacter nicotianae</name>
    <name type="common">Arthrobacter nicotianae</name>
    <dbReference type="NCBI Taxonomy" id="37929"/>
    <lineage>
        <taxon>Bacteria</taxon>
        <taxon>Bacillati</taxon>
        <taxon>Actinomycetota</taxon>
        <taxon>Actinomycetes</taxon>
        <taxon>Micrococcales</taxon>
        <taxon>Micrococcaceae</taxon>
        <taxon>Glutamicibacter</taxon>
    </lineage>
</organism>